<evidence type="ECO:0000256" key="3">
    <source>
        <dbReference type="ARBA" id="ARBA00022960"/>
    </source>
</evidence>
<evidence type="ECO:0000256" key="6">
    <source>
        <dbReference type="PROSITE-ProRule" id="PRU01373"/>
    </source>
</evidence>
<keyword evidence="5 6" id="KW-0961">Cell wall biogenesis/degradation</keyword>
<dbReference type="UniPathway" id="UPA00219"/>
<evidence type="ECO:0000256" key="2">
    <source>
        <dbReference type="ARBA" id="ARBA00022679"/>
    </source>
</evidence>
<keyword evidence="2" id="KW-0808">Transferase</keyword>
<evidence type="ECO:0000256" key="7">
    <source>
        <dbReference type="SAM" id="SignalP"/>
    </source>
</evidence>
<evidence type="ECO:0000256" key="4">
    <source>
        <dbReference type="ARBA" id="ARBA00022984"/>
    </source>
</evidence>
<dbReference type="Pfam" id="PF03734">
    <property type="entry name" value="YkuD"/>
    <property type="match status" value="1"/>
</dbReference>
<dbReference type="AlphaFoldDB" id="A0A7G7MGS5"/>
<dbReference type="EMBL" id="CP060131">
    <property type="protein sequence ID" value="QNG51986.1"/>
    <property type="molecule type" value="Genomic_DNA"/>
</dbReference>
<evidence type="ECO:0000313" key="11">
    <source>
        <dbReference type="Proteomes" id="UP000515728"/>
    </source>
</evidence>
<evidence type="ECO:0000313" key="9">
    <source>
        <dbReference type="EMBL" id="QNG51945.1"/>
    </source>
</evidence>
<organism evidence="10 11">
    <name type="scientific">Pseudonocardia petroleophila</name>
    <dbReference type="NCBI Taxonomy" id="37331"/>
    <lineage>
        <taxon>Bacteria</taxon>
        <taxon>Bacillati</taxon>
        <taxon>Actinomycetota</taxon>
        <taxon>Actinomycetes</taxon>
        <taxon>Pseudonocardiales</taxon>
        <taxon>Pseudonocardiaceae</taxon>
        <taxon>Pseudonocardia</taxon>
    </lineage>
</organism>
<dbReference type="PANTHER" id="PTHR30582:SF33">
    <property type="entry name" value="EXPORTED PROTEIN"/>
    <property type="match status" value="1"/>
</dbReference>
<dbReference type="EMBL" id="CP060131">
    <property type="protein sequence ID" value="QNG51945.1"/>
    <property type="molecule type" value="Genomic_DNA"/>
</dbReference>
<dbReference type="PROSITE" id="PS52029">
    <property type="entry name" value="LD_TPASE"/>
    <property type="match status" value="1"/>
</dbReference>
<dbReference type="KEGG" id="ppel:H6H00_28295"/>
<dbReference type="KEGG" id="ppel:H6H00_28560"/>
<protein>
    <submittedName>
        <fullName evidence="10">L,D-transpeptidase</fullName>
    </submittedName>
</protein>
<sequence length="166" mass="17625">MRTLSRVRRRAAMIGLVVAMLLSAGSIALAGPIPGPPVPAPLVPGTPCTVTARACADLIGLQAWLFQDGRILRGPVPISIGDEFDPTPPGRYAVEWKAKDWVSREYGTPMPYSVFFAPGGIAFHEGSLQTSSAGCIRMERDNAAAFFDHLQVGDEVQVHSDAPAVG</sequence>
<gene>
    <name evidence="9" type="ORF">H6H00_28295</name>
    <name evidence="10" type="ORF">H6H00_28560</name>
</gene>
<name>A0A7G7MGS5_9PSEU</name>
<dbReference type="PANTHER" id="PTHR30582">
    <property type="entry name" value="L,D-TRANSPEPTIDASE"/>
    <property type="match status" value="1"/>
</dbReference>
<dbReference type="RefSeq" id="WP_185718697.1">
    <property type="nucleotide sequence ID" value="NZ_BAAAWI010000001.1"/>
</dbReference>
<dbReference type="GO" id="GO:0018104">
    <property type="term" value="P:peptidoglycan-protein cross-linking"/>
    <property type="evidence" value="ECO:0007669"/>
    <property type="project" value="TreeGrafter"/>
</dbReference>
<proteinExistence type="predicted"/>
<dbReference type="GO" id="GO:0071972">
    <property type="term" value="F:peptidoglycan L,D-transpeptidase activity"/>
    <property type="evidence" value="ECO:0007669"/>
    <property type="project" value="TreeGrafter"/>
</dbReference>
<dbReference type="InterPro" id="IPR038063">
    <property type="entry name" value="Transpep_catalytic_dom"/>
</dbReference>
<dbReference type="GO" id="GO:0016740">
    <property type="term" value="F:transferase activity"/>
    <property type="evidence" value="ECO:0007669"/>
    <property type="project" value="UniProtKB-KW"/>
</dbReference>
<feature type="chain" id="PRO_5044657535" evidence="7">
    <location>
        <begin position="31"/>
        <end position="166"/>
    </location>
</feature>
<dbReference type="InterPro" id="IPR050979">
    <property type="entry name" value="LD-transpeptidase"/>
</dbReference>
<dbReference type="GO" id="GO:0008360">
    <property type="term" value="P:regulation of cell shape"/>
    <property type="evidence" value="ECO:0007669"/>
    <property type="project" value="UniProtKB-UniRule"/>
</dbReference>
<dbReference type="GO" id="GO:0071555">
    <property type="term" value="P:cell wall organization"/>
    <property type="evidence" value="ECO:0007669"/>
    <property type="project" value="UniProtKB-UniRule"/>
</dbReference>
<feature type="signal peptide" evidence="7">
    <location>
        <begin position="1"/>
        <end position="30"/>
    </location>
</feature>
<evidence type="ECO:0000313" key="10">
    <source>
        <dbReference type="EMBL" id="QNG51986.1"/>
    </source>
</evidence>
<keyword evidence="4 6" id="KW-0573">Peptidoglycan synthesis</keyword>
<dbReference type="Gene3D" id="2.40.440.10">
    <property type="entry name" value="L,D-transpeptidase catalytic domain-like"/>
    <property type="match status" value="1"/>
</dbReference>
<reference evidence="10 11" key="1">
    <citation type="submission" date="2020-08" db="EMBL/GenBank/DDBJ databases">
        <authorList>
            <person name="Mo P."/>
        </authorList>
    </citation>
    <scope>NUCLEOTIDE SEQUENCE [LARGE SCALE GENOMIC DNA]</scope>
    <source>
        <strain evidence="10 11">CGMCC 4.1532</strain>
    </source>
</reference>
<feature type="active site" description="Proton donor/acceptor" evidence="6">
    <location>
        <position position="124"/>
    </location>
</feature>
<keyword evidence="11" id="KW-1185">Reference proteome</keyword>
<evidence type="ECO:0000259" key="8">
    <source>
        <dbReference type="PROSITE" id="PS52029"/>
    </source>
</evidence>
<dbReference type="GO" id="GO:0005576">
    <property type="term" value="C:extracellular region"/>
    <property type="evidence" value="ECO:0007669"/>
    <property type="project" value="TreeGrafter"/>
</dbReference>
<dbReference type="Proteomes" id="UP000515728">
    <property type="component" value="Chromosome"/>
</dbReference>
<keyword evidence="7" id="KW-0732">Signal</keyword>
<keyword evidence="3 6" id="KW-0133">Cell shape</keyword>
<accession>A0A7G7MGS5</accession>
<dbReference type="SUPFAM" id="SSF141523">
    <property type="entry name" value="L,D-transpeptidase catalytic domain-like"/>
    <property type="match status" value="1"/>
</dbReference>
<feature type="domain" description="L,D-TPase catalytic" evidence="8">
    <location>
        <begin position="52"/>
        <end position="159"/>
    </location>
</feature>
<evidence type="ECO:0000256" key="1">
    <source>
        <dbReference type="ARBA" id="ARBA00004752"/>
    </source>
</evidence>
<comment type="pathway">
    <text evidence="1 6">Cell wall biogenesis; peptidoglycan biosynthesis.</text>
</comment>
<dbReference type="InterPro" id="IPR005490">
    <property type="entry name" value="LD_TPept_cat_dom"/>
</dbReference>
<dbReference type="CDD" id="cd16913">
    <property type="entry name" value="YkuD_like"/>
    <property type="match status" value="1"/>
</dbReference>
<evidence type="ECO:0000256" key="5">
    <source>
        <dbReference type="ARBA" id="ARBA00023316"/>
    </source>
</evidence>
<feature type="active site" description="Nucleophile" evidence="6">
    <location>
        <position position="135"/>
    </location>
</feature>